<dbReference type="FunFam" id="1.10.286.20:FF:000001">
    <property type="entry name" value="Elongation factor Ts"/>
    <property type="match status" value="1"/>
</dbReference>
<keyword evidence="3 7" id="KW-0963">Cytoplasm</keyword>
<evidence type="ECO:0000313" key="12">
    <source>
        <dbReference type="Proteomes" id="UP000467130"/>
    </source>
</evidence>
<keyword evidence="12" id="KW-1185">Reference proteome</keyword>
<keyword evidence="5 7" id="KW-0648">Protein biosynthesis</keyword>
<dbReference type="InterPro" id="IPR014039">
    <property type="entry name" value="Transl_elong_EFTs/EF1B_dimer"/>
</dbReference>
<dbReference type="GO" id="GO:0005737">
    <property type="term" value="C:cytoplasm"/>
    <property type="evidence" value="ECO:0007669"/>
    <property type="project" value="UniProtKB-SubCell"/>
</dbReference>
<dbReference type="Gene3D" id="1.10.8.10">
    <property type="entry name" value="DNA helicase RuvA subunit, C-terminal domain"/>
    <property type="match status" value="1"/>
</dbReference>
<dbReference type="EMBL" id="AP022587">
    <property type="protein sequence ID" value="BBY21565.1"/>
    <property type="molecule type" value="Genomic_DNA"/>
</dbReference>
<comment type="subcellular location">
    <subcellularLocation>
        <location evidence="7 9">Cytoplasm</location>
    </subcellularLocation>
</comment>
<evidence type="ECO:0000256" key="4">
    <source>
        <dbReference type="ARBA" id="ARBA00022768"/>
    </source>
</evidence>
<gene>
    <name evidence="7 11" type="primary">tsf</name>
    <name evidence="11" type="ORF">MSTO_17700</name>
</gene>
<organism evidence="11 12">
    <name type="scientific">Mycobacterium stomatepiae</name>
    <dbReference type="NCBI Taxonomy" id="470076"/>
    <lineage>
        <taxon>Bacteria</taxon>
        <taxon>Bacillati</taxon>
        <taxon>Actinomycetota</taxon>
        <taxon>Actinomycetes</taxon>
        <taxon>Mycobacteriales</taxon>
        <taxon>Mycobacteriaceae</taxon>
        <taxon>Mycobacterium</taxon>
        <taxon>Mycobacterium simiae complex</taxon>
    </lineage>
</organism>
<dbReference type="PROSITE" id="PS01126">
    <property type="entry name" value="EF_TS_1"/>
    <property type="match status" value="1"/>
</dbReference>
<proteinExistence type="inferred from homology"/>
<dbReference type="PANTHER" id="PTHR11741">
    <property type="entry name" value="ELONGATION FACTOR TS"/>
    <property type="match status" value="1"/>
</dbReference>
<evidence type="ECO:0000256" key="2">
    <source>
        <dbReference type="ARBA" id="ARBA00016956"/>
    </source>
</evidence>
<dbReference type="SUPFAM" id="SSF54713">
    <property type="entry name" value="Elongation factor Ts (EF-Ts), dimerisation domain"/>
    <property type="match status" value="1"/>
</dbReference>
<dbReference type="NCBIfam" id="TIGR00116">
    <property type="entry name" value="tsf"/>
    <property type="match status" value="1"/>
</dbReference>
<dbReference type="AlphaFoldDB" id="A0A7I7Q5E3"/>
<accession>A0A7I7Q5E3</accession>
<dbReference type="GO" id="GO:0003746">
    <property type="term" value="F:translation elongation factor activity"/>
    <property type="evidence" value="ECO:0007669"/>
    <property type="project" value="UniProtKB-UniRule"/>
</dbReference>
<dbReference type="InterPro" id="IPR018101">
    <property type="entry name" value="Transl_elong_Ts_CS"/>
</dbReference>
<evidence type="ECO:0000256" key="6">
    <source>
        <dbReference type="ARBA" id="ARBA00025453"/>
    </source>
</evidence>
<dbReference type="PROSITE" id="PS01127">
    <property type="entry name" value="EF_TS_2"/>
    <property type="match status" value="1"/>
</dbReference>
<dbReference type="SUPFAM" id="SSF46934">
    <property type="entry name" value="UBA-like"/>
    <property type="match status" value="1"/>
</dbReference>
<dbReference type="PANTHER" id="PTHR11741:SF0">
    <property type="entry name" value="ELONGATION FACTOR TS, MITOCHONDRIAL"/>
    <property type="match status" value="1"/>
</dbReference>
<evidence type="ECO:0000313" key="11">
    <source>
        <dbReference type="EMBL" id="BBY21565.1"/>
    </source>
</evidence>
<dbReference type="RefSeq" id="WP_163789658.1">
    <property type="nucleotide sequence ID" value="NZ_AP022587.1"/>
</dbReference>
<name>A0A7I7Q5E3_9MYCO</name>
<evidence type="ECO:0000256" key="9">
    <source>
        <dbReference type="RuleBase" id="RU000643"/>
    </source>
</evidence>
<keyword evidence="4 7" id="KW-0251">Elongation factor</keyword>
<comment type="similarity">
    <text evidence="1 7 8">Belongs to the EF-Ts family.</text>
</comment>
<evidence type="ECO:0000256" key="8">
    <source>
        <dbReference type="RuleBase" id="RU000642"/>
    </source>
</evidence>
<dbReference type="Pfam" id="PF00889">
    <property type="entry name" value="EF_TS"/>
    <property type="match status" value="1"/>
</dbReference>
<comment type="function">
    <text evidence="6 7 8">Associates with the EF-Tu.GDP complex and induces the exchange of GDP to GTP. It remains bound to the aminoacyl-tRNA.EF-Tu.GTP complex up to the GTP hydrolysis stage on the ribosome.</text>
</comment>
<dbReference type="Gene3D" id="1.10.286.20">
    <property type="match status" value="1"/>
</dbReference>
<feature type="region of interest" description="Involved in Mg(2+) ion dislocation from EF-Tu" evidence="7">
    <location>
        <begin position="76"/>
        <end position="79"/>
    </location>
</feature>
<dbReference type="HAMAP" id="MF_00050">
    <property type="entry name" value="EF_Ts"/>
    <property type="match status" value="1"/>
</dbReference>
<protein>
    <recommendedName>
        <fullName evidence="2 7">Elongation factor Ts</fullName>
        <shortName evidence="7">EF-Ts</shortName>
    </recommendedName>
</protein>
<evidence type="ECO:0000256" key="1">
    <source>
        <dbReference type="ARBA" id="ARBA00005532"/>
    </source>
</evidence>
<dbReference type="FunFam" id="1.10.8.10:FF:000001">
    <property type="entry name" value="Elongation factor Ts"/>
    <property type="match status" value="1"/>
</dbReference>
<evidence type="ECO:0000259" key="10">
    <source>
        <dbReference type="Pfam" id="PF00889"/>
    </source>
</evidence>
<dbReference type="Proteomes" id="UP000467130">
    <property type="component" value="Chromosome"/>
</dbReference>
<dbReference type="Gene3D" id="3.30.479.20">
    <property type="entry name" value="Elongation factor Ts, dimerisation domain"/>
    <property type="match status" value="2"/>
</dbReference>
<dbReference type="CDD" id="cd14275">
    <property type="entry name" value="UBA_EF-Ts"/>
    <property type="match status" value="1"/>
</dbReference>
<dbReference type="InterPro" id="IPR036402">
    <property type="entry name" value="EF-Ts_dimer_sf"/>
</dbReference>
<evidence type="ECO:0000256" key="3">
    <source>
        <dbReference type="ARBA" id="ARBA00022490"/>
    </source>
</evidence>
<evidence type="ECO:0000256" key="5">
    <source>
        <dbReference type="ARBA" id="ARBA00022917"/>
    </source>
</evidence>
<reference evidence="11 12" key="1">
    <citation type="journal article" date="2019" name="Emerg. Microbes Infect.">
        <title>Comprehensive subspecies identification of 175 nontuberculous mycobacteria species based on 7547 genomic profiles.</title>
        <authorList>
            <person name="Matsumoto Y."/>
            <person name="Kinjo T."/>
            <person name="Motooka D."/>
            <person name="Nabeya D."/>
            <person name="Jung N."/>
            <person name="Uechi K."/>
            <person name="Horii T."/>
            <person name="Iida T."/>
            <person name="Fujita J."/>
            <person name="Nakamura S."/>
        </authorList>
    </citation>
    <scope>NUCLEOTIDE SEQUENCE [LARGE SCALE GENOMIC DNA]</scope>
    <source>
        <strain evidence="11 12">JCM 17783</strain>
    </source>
</reference>
<dbReference type="KEGG" id="msto:MSTO_17700"/>
<evidence type="ECO:0000256" key="7">
    <source>
        <dbReference type="HAMAP-Rule" id="MF_00050"/>
    </source>
</evidence>
<dbReference type="InterPro" id="IPR001816">
    <property type="entry name" value="Transl_elong_EFTs/EF1B"/>
</dbReference>
<sequence length="278" mass="29358">MANFTAADVKRLRELTGAGMLDCKNALAESDGDFDKAVEALRIKGAKDVGKRAERATAEGLVAAKDGALIELNSETDFVAKNAEFQKLADEIVSAAAQSKAVDVDALKAASISGGSTTKTVEQAVADLSAKIGEKLELRRAAFFDGTVETYLHKRAADLPPAVGVLVEYTGSGASGAEAAHAVALQIAALKARYLTREDVPADVVASERRIAEETAKEEGKPEQALPKIVEGRLNGFFKDVVLLEQPSVSDNKNTVKALLDEAGVTVTRFVRFEVGQA</sequence>
<feature type="domain" description="Translation elongation factor EFTs/EF1B dimerisation" evidence="10">
    <location>
        <begin position="67"/>
        <end position="277"/>
    </location>
</feature>
<dbReference type="InterPro" id="IPR009060">
    <property type="entry name" value="UBA-like_sf"/>
</dbReference>